<dbReference type="InterPro" id="IPR016181">
    <property type="entry name" value="Acyl_CoA_acyltransferase"/>
</dbReference>
<name>A0ABT4BS35_9FIRM</name>
<gene>
    <name evidence="2" type="ORF">OUY18_05440</name>
</gene>
<dbReference type="InterPro" id="IPR000182">
    <property type="entry name" value="GNAT_dom"/>
</dbReference>
<evidence type="ECO:0000313" key="3">
    <source>
        <dbReference type="Proteomes" id="UP001082703"/>
    </source>
</evidence>
<feature type="domain" description="N-acetyltransferase" evidence="1">
    <location>
        <begin position="112"/>
        <end position="234"/>
    </location>
</feature>
<keyword evidence="2" id="KW-0012">Acyltransferase</keyword>
<dbReference type="Gene3D" id="3.40.630.30">
    <property type="match status" value="1"/>
</dbReference>
<dbReference type="PANTHER" id="PTHR20958:SF6">
    <property type="entry name" value="GLYCINE N-ACYLTRANSFERASE-LIKE PROTEIN"/>
    <property type="match status" value="1"/>
</dbReference>
<comment type="caution">
    <text evidence="2">The sequence shown here is derived from an EMBL/GenBank/DDBJ whole genome shotgun (WGS) entry which is preliminary data.</text>
</comment>
<organism evidence="2 3">
    <name type="scientific">Caproiciproducens galactitolivorans</name>
    <dbReference type="NCBI Taxonomy" id="642589"/>
    <lineage>
        <taxon>Bacteria</taxon>
        <taxon>Bacillati</taxon>
        <taxon>Bacillota</taxon>
        <taxon>Clostridia</taxon>
        <taxon>Eubacteriales</taxon>
        <taxon>Acutalibacteraceae</taxon>
        <taxon>Caproiciproducens</taxon>
    </lineage>
</organism>
<dbReference type="EC" id="2.3.1.-" evidence="2"/>
<keyword evidence="2" id="KW-0808">Transferase</keyword>
<dbReference type="SUPFAM" id="SSF55729">
    <property type="entry name" value="Acyl-CoA N-acyltransferases (Nat)"/>
    <property type="match status" value="1"/>
</dbReference>
<dbReference type="CDD" id="cd04301">
    <property type="entry name" value="NAT_SF"/>
    <property type="match status" value="1"/>
</dbReference>
<dbReference type="RefSeq" id="WP_268057720.1">
    <property type="nucleotide sequence ID" value="NZ_JAPOHA010000004.1"/>
</dbReference>
<evidence type="ECO:0000313" key="2">
    <source>
        <dbReference type="EMBL" id="MCY1713697.1"/>
    </source>
</evidence>
<dbReference type="Proteomes" id="UP001082703">
    <property type="component" value="Unassembled WGS sequence"/>
</dbReference>
<dbReference type="Pfam" id="PF08445">
    <property type="entry name" value="FR47"/>
    <property type="match status" value="1"/>
</dbReference>
<protein>
    <submittedName>
        <fullName evidence="2">GNAT family N-acetyltransferase</fullName>
        <ecNumber evidence="2">2.3.1.-</ecNumber>
    </submittedName>
</protein>
<proteinExistence type="predicted"/>
<dbReference type="GO" id="GO:0016746">
    <property type="term" value="F:acyltransferase activity"/>
    <property type="evidence" value="ECO:0007669"/>
    <property type="project" value="UniProtKB-KW"/>
</dbReference>
<dbReference type="InterPro" id="IPR013653">
    <property type="entry name" value="GCN5-like_dom"/>
</dbReference>
<dbReference type="PANTHER" id="PTHR20958">
    <property type="entry name" value="GLYCINE N-ACYLTRANSFERASE-LIKE PROTEIN"/>
    <property type="match status" value="1"/>
</dbReference>
<sequence>MKAIKETAMEYLLKEPLLHMDMMENIRRGGAEILHASEKGVLLLKSGAYFISARDREAARHLLSFAGNADLFNAHQSHCARAVAEKYRYPRKIVCHQAAYLEKEPLKAEYPAEIRPLDESFLPFIMENYTHADDEKYIRNRLQTGNLFGAFEEGNLAGFIGVHDEGSIGFLEVLPPYRRRGLAVTLAVYLTNSFLERGQIPFSQIETFNTASLRLHQKLRYTVSEQKIWWLMNN</sequence>
<dbReference type="PROSITE" id="PS51186">
    <property type="entry name" value="GNAT"/>
    <property type="match status" value="1"/>
</dbReference>
<reference evidence="2 3" key="1">
    <citation type="submission" date="2022-11" db="EMBL/GenBank/DDBJ databases">
        <authorList>
            <person name="Caiyu Z."/>
        </authorList>
    </citation>
    <scope>NUCLEOTIDE SEQUENCE [LARGE SCALE GENOMIC DNA]</scope>
    <source>
        <strain evidence="2 3">YR-4</strain>
    </source>
</reference>
<evidence type="ECO:0000259" key="1">
    <source>
        <dbReference type="PROSITE" id="PS51186"/>
    </source>
</evidence>
<accession>A0ABT4BS35</accession>
<keyword evidence="3" id="KW-1185">Reference proteome</keyword>
<dbReference type="InterPro" id="IPR053225">
    <property type="entry name" value="Acyl-CoA_N-acyltransferase"/>
</dbReference>
<dbReference type="EMBL" id="JAPOHA010000004">
    <property type="protein sequence ID" value="MCY1713697.1"/>
    <property type="molecule type" value="Genomic_DNA"/>
</dbReference>